<sequence length="425" mass="46264">MISFTNHLNVTIERTPLPPAMRQALANHILKQNLKKREEEEQDAALHRELQKQKIKRQQDHETLEQTNEQIKQLEDKMEQLKKEKHDLFARLKKVLNFEEEQRRRVQQLQFQHAKEANEVLAKVGSQAAQLVIPGASPPMGAGSSGASTPKFLASGTSATTPLSVSTNFGASQTSCKRPRSPSPSTKLAESITSTVVGQHARHPSQGSTSAAPTIIPGFLSPNRQQSSTLGSDTAFSPRLSSFNQQISSSVILSPRACVLNLGTSGGSIRASNQSTASPPPLTAIATTSVITPNLARSIVLPPPPPAPSTSGQATRLPADLRTFNPNLHRAAPLTPTNDMRPVAPQATHLPARIPQHISPMAIPVLPPQQRPVGSITTGYPLQRPPHHLVHSVPVNTLPNRPMSRVSSHPARRPYAYPQYYHPRM</sequence>
<dbReference type="GO" id="GO:0005667">
    <property type="term" value="C:transcription regulator complex"/>
    <property type="evidence" value="ECO:0007669"/>
    <property type="project" value="TreeGrafter"/>
</dbReference>
<evidence type="ECO:0000313" key="2">
    <source>
        <dbReference type="Proteomes" id="UP000887565"/>
    </source>
</evidence>
<keyword evidence="2" id="KW-1185">Reference proteome</keyword>
<accession>A0A915L1K7</accession>
<feature type="region of interest" description="Disordered" evidence="1">
    <location>
        <begin position="37"/>
        <end position="66"/>
    </location>
</feature>
<name>A0A915L1K7_ROMCU</name>
<proteinExistence type="predicted"/>
<dbReference type="PANTHER" id="PTHR22654:SF2">
    <property type="entry name" value="G PROTEIN PATHWAY SUPPRESSOR 2"/>
    <property type="match status" value="1"/>
</dbReference>
<dbReference type="PANTHER" id="PTHR22654">
    <property type="entry name" value="G PROTEIN PATHWAY SUPPRESSOR 2"/>
    <property type="match status" value="1"/>
</dbReference>
<dbReference type="AlphaFoldDB" id="A0A915L1K7"/>
<dbReference type="GO" id="GO:0006357">
    <property type="term" value="P:regulation of transcription by RNA polymerase II"/>
    <property type="evidence" value="ECO:0007669"/>
    <property type="project" value="TreeGrafter"/>
</dbReference>
<feature type="compositionally biased region" description="Polar residues" evidence="1">
    <location>
        <begin position="155"/>
        <end position="176"/>
    </location>
</feature>
<dbReference type="WBParaSite" id="nRc.2.0.1.t44600-RA">
    <property type="protein sequence ID" value="nRc.2.0.1.t44600-RA"/>
    <property type="gene ID" value="nRc.2.0.1.g44600"/>
</dbReference>
<feature type="compositionally biased region" description="Polar residues" evidence="1">
    <location>
        <begin position="183"/>
        <end position="197"/>
    </location>
</feature>
<feature type="compositionally biased region" description="Low complexity" evidence="1">
    <location>
        <begin position="140"/>
        <end position="150"/>
    </location>
</feature>
<feature type="compositionally biased region" description="Polar residues" evidence="1">
    <location>
        <begin position="222"/>
        <end position="234"/>
    </location>
</feature>
<organism evidence="2 3">
    <name type="scientific">Romanomermis culicivorax</name>
    <name type="common">Nematode worm</name>
    <dbReference type="NCBI Taxonomy" id="13658"/>
    <lineage>
        <taxon>Eukaryota</taxon>
        <taxon>Metazoa</taxon>
        <taxon>Ecdysozoa</taxon>
        <taxon>Nematoda</taxon>
        <taxon>Enoplea</taxon>
        <taxon>Dorylaimia</taxon>
        <taxon>Mermithida</taxon>
        <taxon>Mermithoidea</taxon>
        <taxon>Mermithidae</taxon>
        <taxon>Romanomermis</taxon>
    </lineage>
</organism>
<feature type="region of interest" description="Disordered" evidence="1">
    <location>
        <begin position="140"/>
        <end position="234"/>
    </location>
</feature>
<dbReference type="Pfam" id="PF15991">
    <property type="entry name" value="G_path_suppress"/>
    <property type="match status" value="1"/>
</dbReference>
<dbReference type="InterPro" id="IPR026094">
    <property type="entry name" value="GPS2"/>
</dbReference>
<dbReference type="Proteomes" id="UP000887565">
    <property type="component" value="Unplaced"/>
</dbReference>
<evidence type="ECO:0000256" key="1">
    <source>
        <dbReference type="SAM" id="MobiDB-lite"/>
    </source>
</evidence>
<reference evidence="3" key="1">
    <citation type="submission" date="2022-11" db="UniProtKB">
        <authorList>
            <consortium name="WormBaseParasite"/>
        </authorList>
    </citation>
    <scope>IDENTIFICATION</scope>
</reference>
<protein>
    <submittedName>
        <fullName evidence="3">G protein pathway suppressor 2</fullName>
    </submittedName>
</protein>
<dbReference type="GO" id="GO:0003712">
    <property type="term" value="F:transcription coregulator activity"/>
    <property type="evidence" value="ECO:0007669"/>
    <property type="project" value="TreeGrafter"/>
</dbReference>
<feature type="compositionally biased region" description="Basic and acidic residues" evidence="1">
    <location>
        <begin position="37"/>
        <end position="64"/>
    </location>
</feature>
<evidence type="ECO:0000313" key="3">
    <source>
        <dbReference type="WBParaSite" id="nRc.2.0.1.t44600-RA"/>
    </source>
</evidence>